<dbReference type="EMBL" id="SDMP01000002">
    <property type="protein sequence ID" value="RYR73614.1"/>
    <property type="molecule type" value="Genomic_DNA"/>
</dbReference>
<comment type="caution">
    <text evidence="1">The sequence shown here is derived from an EMBL/GenBank/DDBJ whole genome shotgun (WGS) entry which is preliminary data.</text>
</comment>
<keyword evidence="2" id="KW-1185">Reference proteome</keyword>
<accession>A0A445EDL6</accession>
<dbReference type="AlphaFoldDB" id="A0A445EDL6"/>
<organism evidence="1 2">
    <name type="scientific">Arachis hypogaea</name>
    <name type="common">Peanut</name>
    <dbReference type="NCBI Taxonomy" id="3818"/>
    <lineage>
        <taxon>Eukaryota</taxon>
        <taxon>Viridiplantae</taxon>
        <taxon>Streptophyta</taxon>
        <taxon>Embryophyta</taxon>
        <taxon>Tracheophyta</taxon>
        <taxon>Spermatophyta</taxon>
        <taxon>Magnoliopsida</taxon>
        <taxon>eudicotyledons</taxon>
        <taxon>Gunneridae</taxon>
        <taxon>Pentapetalae</taxon>
        <taxon>rosids</taxon>
        <taxon>fabids</taxon>
        <taxon>Fabales</taxon>
        <taxon>Fabaceae</taxon>
        <taxon>Papilionoideae</taxon>
        <taxon>50 kb inversion clade</taxon>
        <taxon>dalbergioids sensu lato</taxon>
        <taxon>Dalbergieae</taxon>
        <taxon>Pterocarpus clade</taxon>
        <taxon>Arachis</taxon>
    </lineage>
</organism>
<evidence type="ECO:0000313" key="2">
    <source>
        <dbReference type="Proteomes" id="UP000289738"/>
    </source>
</evidence>
<proteinExistence type="predicted"/>
<reference evidence="1 2" key="1">
    <citation type="submission" date="2019-01" db="EMBL/GenBank/DDBJ databases">
        <title>Sequencing of cultivated peanut Arachis hypogaea provides insights into genome evolution and oil improvement.</title>
        <authorList>
            <person name="Chen X."/>
        </authorList>
    </citation>
    <scope>NUCLEOTIDE SEQUENCE [LARGE SCALE GENOMIC DNA]</scope>
    <source>
        <strain evidence="2">cv. Fuhuasheng</strain>
        <tissue evidence="1">Leaves</tissue>
    </source>
</reference>
<name>A0A445EDL6_ARAHY</name>
<sequence length="125" mass="13777">MVPENLEQRGSLVIVICFCCHCCCLRLSDSPLLLSPLPALSCLLLLSLCCSASSQVNPHIEAMVELLKRQYFVIVEMSHPNGNGICNKLFPHFGELRVAFGRDSSSSCYMEAKRQADLTDLLLGC</sequence>
<gene>
    <name evidence="1" type="ORF">Ahy_A02g008040</name>
</gene>
<protein>
    <submittedName>
        <fullName evidence="1">Uncharacterized protein</fullName>
    </submittedName>
</protein>
<evidence type="ECO:0000313" key="1">
    <source>
        <dbReference type="EMBL" id="RYR73614.1"/>
    </source>
</evidence>
<dbReference type="Proteomes" id="UP000289738">
    <property type="component" value="Chromosome A02"/>
</dbReference>